<dbReference type="HOGENOM" id="CLU_3040956_0_0_12"/>
<accession>W5SKW3</accession>
<dbReference type="AlphaFoldDB" id="W5SKW3"/>
<dbReference type="EMBL" id="CP004319">
    <property type="protein sequence ID" value="AHH07520.1"/>
    <property type="molecule type" value="Genomic_DNA"/>
</dbReference>
<geneLocation type="plasmid" evidence="2">
    <name>unnamed</name>
</geneLocation>
<organism evidence="2">
    <name type="scientific">Borrelia crocidurae DOU</name>
    <dbReference type="NCBI Taxonomy" id="1293575"/>
    <lineage>
        <taxon>Bacteria</taxon>
        <taxon>Pseudomonadati</taxon>
        <taxon>Spirochaetota</taxon>
        <taxon>Spirochaetia</taxon>
        <taxon>Spirochaetales</taxon>
        <taxon>Borreliaceae</taxon>
        <taxon>Borrelia</taxon>
    </lineage>
</organism>
<reference evidence="2" key="1">
    <citation type="submission" date="2013-02" db="EMBL/GenBank/DDBJ databases">
        <title>Comparative genomics of Borrelia species.</title>
        <authorList>
            <person name="Schwan T.G."/>
            <person name="Raffel S.J."/>
            <person name="Porcella S.F."/>
        </authorList>
    </citation>
    <scope>NUCLEOTIDE SEQUENCE</scope>
    <source>
        <strain evidence="2">DOU</strain>
        <plasmid evidence="2">unnamed</plasmid>
    </source>
</reference>
<feature type="region of interest" description="Disordered" evidence="1">
    <location>
        <begin position="35"/>
        <end position="54"/>
    </location>
</feature>
<name>W5SKW3_9SPIR</name>
<gene>
    <name evidence="2" type="ORF">BCD_1454</name>
</gene>
<evidence type="ECO:0000313" key="2">
    <source>
        <dbReference type="EMBL" id="AHH07520.1"/>
    </source>
</evidence>
<keyword evidence="2" id="KW-0614">Plasmid</keyword>
<sequence length="54" mass="6083">MIIMELGKGIGYINSSNKKDNRRRRLKEVKEVMKINTNDTPLSSEKSGSGDQSK</sequence>
<proteinExistence type="predicted"/>
<protein>
    <submittedName>
        <fullName evidence="2">Variable outer membrane protein</fullName>
    </submittedName>
</protein>
<evidence type="ECO:0000256" key="1">
    <source>
        <dbReference type="SAM" id="MobiDB-lite"/>
    </source>
</evidence>